<sequence length="88" mass="9969">MNYISGAEGAKISYQDTYPSSVEKFISAYSYNSTHYRIMEVSYWSGVEKSDYIEKINLTGAIPDTFAYVERAGKLYSTAVPQKIDYPV</sequence>
<accession>A0A0E3QLR8</accession>
<dbReference type="Proteomes" id="UP000033038">
    <property type="component" value="Chromosome"/>
</dbReference>
<dbReference type="KEGG" id="mbw:MSBRW_1929"/>
<organism evidence="1 2">
    <name type="scientific">Methanosarcina barkeri str. Wiesmoor</name>
    <dbReference type="NCBI Taxonomy" id="1434109"/>
    <lineage>
        <taxon>Archaea</taxon>
        <taxon>Methanobacteriati</taxon>
        <taxon>Methanobacteriota</taxon>
        <taxon>Stenosarchaea group</taxon>
        <taxon>Methanomicrobia</taxon>
        <taxon>Methanosarcinales</taxon>
        <taxon>Methanosarcinaceae</taxon>
        <taxon>Methanosarcina</taxon>
    </lineage>
</organism>
<dbReference type="PATRIC" id="fig|1434109.4.peg.2469"/>
<dbReference type="HOGENOM" id="CLU_2461751_0_0_2"/>
<gene>
    <name evidence="1" type="ORF">MSBRW_1929</name>
</gene>
<protein>
    <submittedName>
        <fullName evidence="1">Uncharacterized protein</fullName>
    </submittedName>
</protein>
<dbReference type="AlphaFoldDB" id="A0A0E3QLR8"/>
<dbReference type="GeneID" id="25419173"/>
<proteinExistence type="predicted"/>
<evidence type="ECO:0000313" key="2">
    <source>
        <dbReference type="Proteomes" id="UP000033038"/>
    </source>
</evidence>
<reference evidence="1 2" key="1">
    <citation type="submission" date="2014-07" db="EMBL/GenBank/DDBJ databases">
        <title>Methanogenic archaea and the global carbon cycle.</title>
        <authorList>
            <person name="Henriksen J.R."/>
            <person name="Luke J."/>
            <person name="Reinhart S."/>
            <person name="Benedict M.N."/>
            <person name="Youngblut N.D."/>
            <person name="Metcalf M.E."/>
            <person name="Whitaker R.J."/>
            <person name="Metcalf W.W."/>
        </authorList>
    </citation>
    <scope>NUCLEOTIDE SEQUENCE [LARGE SCALE GENOMIC DNA]</scope>
    <source>
        <strain evidence="1 2">Wiesmoor</strain>
    </source>
</reference>
<name>A0A0E3QLR8_METBA</name>
<dbReference type="RefSeq" id="WP_052305903.1">
    <property type="nucleotide sequence ID" value="NZ_CP009526.1"/>
</dbReference>
<dbReference type="EMBL" id="CP009526">
    <property type="protein sequence ID" value="AKB51182.1"/>
    <property type="molecule type" value="Genomic_DNA"/>
</dbReference>
<evidence type="ECO:0000313" key="1">
    <source>
        <dbReference type="EMBL" id="AKB51182.1"/>
    </source>
</evidence>